<dbReference type="Pfam" id="PF00887">
    <property type="entry name" value="ACBP"/>
    <property type="match status" value="1"/>
</dbReference>
<comment type="caution">
    <text evidence="2">The sequence shown here is derived from an EMBL/GenBank/DDBJ whole genome shotgun (WGS) entry which is preliminary data.</text>
</comment>
<keyword evidence="3" id="KW-1185">Reference proteome</keyword>
<dbReference type="PROSITE" id="PS51228">
    <property type="entry name" value="ACB_2"/>
    <property type="match status" value="1"/>
</dbReference>
<dbReference type="InterPro" id="IPR035984">
    <property type="entry name" value="Acyl-CoA-binding_sf"/>
</dbReference>
<accession>A0A2S7KMF0</accession>
<evidence type="ECO:0000259" key="1">
    <source>
        <dbReference type="PROSITE" id="PS51228"/>
    </source>
</evidence>
<dbReference type="InterPro" id="IPR000582">
    <property type="entry name" value="Acyl-CoA-binding_protein"/>
</dbReference>
<sequence length="89" mass="10323">MEKNEALEQAFQRAVESINNHTDPFPADVLLKLYAYYKRATGNEDMPSGSKPLINAFKANALFQSQDLTEEEAKRLYIDAVDRYFLYRK</sequence>
<dbReference type="EMBL" id="MQUB01000001">
    <property type="protein sequence ID" value="PQB03771.1"/>
    <property type="molecule type" value="Genomic_DNA"/>
</dbReference>
<dbReference type="OrthoDB" id="981216at2"/>
<organism evidence="2 3">
    <name type="scientific">Aureitalea marina</name>
    <dbReference type="NCBI Taxonomy" id="930804"/>
    <lineage>
        <taxon>Bacteria</taxon>
        <taxon>Pseudomonadati</taxon>
        <taxon>Bacteroidota</taxon>
        <taxon>Flavobacteriia</taxon>
        <taxon>Flavobacteriales</taxon>
        <taxon>Flavobacteriaceae</taxon>
        <taxon>Aureitalea</taxon>
    </lineage>
</organism>
<name>A0A2S7KMF0_9FLAO</name>
<protein>
    <submittedName>
        <fullName evidence="2">Acyl-CoA-binding protein</fullName>
    </submittedName>
</protein>
<dbReference type="Proteomes" id="UP000239800">
    <property type="component" value="Unassembled WGS sequence"/>
</dbReference>
<feature type="domain" description="ACB" evidence="1">
    <location>
        <begin position="7"/>
        <end position="89"/>
    </location>
</feature>
<reference evidence="2 3" key="1">
    <citation type="submission" date="2016-11" db="EMBL/GenBank/DDBJ databases">
        <title>Trade-off between light-utilization and light-protection in marine flavobacteria.</title>
        <authorList>
            <person name="Kumagai Y."/>
        </authorList>
    </citation>
    <scope>NUCLEOTIDE SEQUENCE [LARGE SCALE GENOMIC DNA]</scope>
    <source>
        <strain evidence="2 3">NBRC 107741</strain>
    </source>
</reference>
<dbReference type="SUPFAM" id="SSF47027">
    <property type="entry name" value="Acyl-CoA binding protein"/>
    <property type="match status" value="1"/>
</dbReference>
<dbReference type="Gene3D" id="1.20.80.10">
    <property type="match status" value="1"/>
</dbReference>
<dbReference type="RefSeq" id="WP_104811692.1">
    <property type="nucleotide sequence ID" value="NZ_MQUB01000001.1"/>
</dbReference>
<proteinExistence type="predicted"/>
<dbReference type="GO" id="GO:0000062">
    <property type="term" value="F:fatty-acyl-CoA binding"/>
    <property type="evidence" value="ECO:0007669"/>
    <property type="project" value="InterPro"/>
</dbReference>
<evidence type="ECO:0000313" key="3">
    <source>
        <dbReference type="Proteomes" id="UP000239800"/>
    </source>
</evidence>
<dbReference type="AlphaFoldDB" id="A0A2S7KMF0"/>
<evidence type="ECO:0000313" key="2">
    <source>
        <dbReference type="EMBL" id="PQB03771.1"/>
    </source>
</evidence>
<gene>
    <name evidence="2" type="ORF">BST85_01775</name>
</gene>
<dbReference type="InterPro" id="IPR014352">
    <property type="entry name" value="FERM/acyl-CoA-bd_prot_sf"/>
</dbReference>